<comment type="caution">
    <text evidence="1">The sequence shown here is derived from an EMBL/GenBank/DDBJ whole genome shotgun (WGS) entry which is preliminary data.</text>
</comment>
<organism evidence="1 2">
    <name type="scientific">Corynebacterium matruchotii ATCC 33806</name>
    <dbReference type="NCBI Taxonomy" id="566549"/>
    <lineage>
        <taxon>Bacteria</taxon>
        <taxon>Bacillati</taxon>
        <taxon>Actinomycetota</taxon>
        <taxon>Actinomycetes</taxon>
        <taxon>Mycobacteriales</taxon>
        <taxon>Corynebacteriaceae</taxon>
        <taxon>Corynebacterium</taxon>
    </lineage>
</organism>
<gene>
    <name evidence="1" type="ORF">CORMATOL_01852</name>
</gene>
<sequence length="76" mass="8365">MGDAKPGGDSIGCGESGVFPFGFLNVHQSMMIQVIFAGLHPIWEIFWHYPDFSGICGGFMRVFGLVFGDWLPKITP</sequence>
<proteinExistence type="predicted"/>
<dbReference type="Proteomes" id="UP000006247">
    <property type="component" value="Unassembled WGS sequence"/>
</dbReference>
<evidence type="ECO:0000313" key="2">
    <source>
        <dbReference type="Proteomes" id="UP000006247"/>
    </source>
</evidence>
<reference evidence="1 2" key="1">
    <citation type="submission" date="2009-01" db="EMBL/GenBank/DDBJ databases">
        <authorList>
            <person name="Fulton L."/>
            <person name="Clifton S."/>
            <person name="Chinwalla A.T."/>
            <person name="Mitreva M."/>
            <person name="Sodergren E."/>
            <person name="Weinstock G."/>
            <person name="Clifton S."/>
            <person name="Dooling D.J."/>
            <person name="Fulton B."/>
            <person name="Minx P."/>
            <person name="Pepin K.H."/>
            <person name="Johnson M."/>
            <person name="Bhonagiri V."/>
            <person name="Nash W.E."/>
            <person name="Mardis E.R."/>
            <person name="Wilson R.K."/>
        </authorList>
    </citation>
    <scope>NUCLEOTIDE SEQUENCE [LARGE SCALE GENOMIC DNA]</scope>
    <source>
        <strain evidence="1 2">ATCC 33806</strain>
    </source>
</reference>
<dbReference type="AlphaFoldDB" id="C0E4C8"/>
<dbReference type="HOGENOM" id="CLU_2648360_0_0_11"/>
<dbReference type="EMBL" id="ACEB01000023">
    <property type="protein sequence ID" value="EEG26727.1"/>
    <property type="molecule type" value="Genomic_DNA"/>
</dbReference>
<protein>
    <submittedName>
        <fullName evidence="1">Uncharacterized protein</fullName>
    </submittedName>
</protein>
<name>C0E4C8_9CORY</name>
<accession>C0E4C8</accession>
<evidence type="ECO:0000313" key="1">
    <source>
        <dbReference type="EMBL" id="EEG26727.1"/>
    </source>
</evidence>